<evidence type="ECO:0000313" key="2">
    <source>
        <dbReference type="Proteomes" id="UP001274321"/>
    </source>
</evidence>
<accession>A0ABU4RMR5</accession>
<comment type="caution">
    <text evidence="1">The sequence shown here is derived from an EMBL/GenBank/DDBJ whole genome shotgun (WGS) entry which is preliminary data.</text>
</comment>
<dbReference type="Pfam" id="PF09351">
    <property type="entry name" value="DUF1993"/>
    <property type="match status" value="1"/>
</dbReference>
<dbReference type="Proteomes" id="UP001274321">
    <property type="component" value="Unassembled WGS sequence"/>
</dbReference>
<name>A0ABU4RMR5_9HYPH</name>
<sequence length="168" mass="18628">MPLSMYQTSVPVFLHGFANLSAILDKGLAFADEQGVDPDALVQARLIEDMGPLSSQVQRASDTAKGCAARLAGIDMPSFEDNEATFPELQDRISRTVAFLQTVRPEQIDGSEERDVLLTAGKQSFAFRGQEFLLQHALPNFFFHVTTAYDILRHKGVPVGKRDYLGRR</sequence>
<dbReference type="InterPro" id="IPR018531">
    <property type="entry name" value="DUF1993"/>
</dbReference>
<keyword evidence="2" id="KW-1185">Reference proteome</keyword>
<dbReference type="RefSeq" id="WP_319843615.1">
    <property type="nucleotide sequence ID" value="NZ_JAXAFJ010000002.1"/>
</dbReference>
<reference evidence="1 2" key="1">
    <citation type="submission" date="2023-11" db="EMBL/GenBank/DDBJ databases">
        <authorList>
            <person name="Bao R."/>
        </authorList>
    </citation>
    <scope>NUCLEOTIDE SEQUENCE [LARGE SCALE GENOMIC DNA]</scope>
    <source>
        <strain evidence="1 2">PJ23</strain>
    </source>
</reference>
<dbReference type="Gene3D" id="1.20.120.450">
    <property type="entry name" value="dinb family like domain"/>
    <property type="match status" value="1"/>
</dbReference>
<gene>
    <name evidence="1" type="ORF">SCD90_05460</name>
</gene>
<dbReference type="PANTHER" id="PTHR36922">
    <property type="entry name" value="BLL2446 PROTEIN"/>
    <property type="match status" value="1"/>
</dbReference>
<protein>
    <submittedName>
        <fullName evidence="1">DUF1993 domain-containing protein</fullName>
    </submittedName>
</protein>
<proteinExistence type="predicted"/>
<dbReference type="EMBL" id="JAXAFJ010000002">
    <property type="protein sequence ID" value="MDX6805503.1"/>
    <property type="molecule type" value="Genomic_DNA"/>
</dbReference>
<evidence type="ECO:0000313" key="1">
    <source>
        <dbReference type="EMBL" id="MDX6805503.1"/>
    </source>
</evidence>
<dbReference type="PANTHER" id="PTHR36922:SF1">
    <property type="entry name" value="DUF1993 DOMAIN-CONTAINING PROTEIN"/>
    <property type="match status" value="1"/>
</dbReference>
<dbReference type="SUPFAM" id="SSF109854">
    <property type="entry name" value="DinB/YfiT-like putative metalloenzymes"/>
    <property type="match status" value="1"/>
</dbReference>
<dbReference type="InterPro" id="IPR034660">
    <property type="entry name" value="DinB/YfiT-like"/>
</dbReference>
<organism evidence="1 2">
    <name type="scientific">Terrihabitans rhizophilus</name>
    <dbReference type="NCBI Taxonomy" id="3092662"/>
    <lineage>
        <taxon>Bacteria</taxon>
        <taxon>Pseudomonadati</taxon>
        <taxon>Pseudomonadota</taxon>
        <taxon>Alphaproteobacteria</taxon>
        <taxon>Hyphomicrobiales</taxon>
        <taxon>Terrihabitans</taxon>
    </lineage>
</organism>